<feature type="non-terminal residue" evidence="2">
    <location>
        <position position="1"/>
    </location>
</feature>
<name>A0A382AZY4_9ZZZZ</name>
<dbReference type="EMBL" id="UINC01027411">
    <property type="protein sequence ID" value="SVB06612.1"/>
    <property type="molecule type" value="Genomic_DNA"/>
</dbReference>
<reference evidence="2" key="1">
    <citation type="submission" date="2018-05" db="EMBL/GenBank/DDBJ databases">
        <authorList>
            <person name="Lanie J.A."/>
            <person name="Ng W.-L."/>
            <person name="Kazmierczak K.M."/>
            <person name="Andrzejewski T.M."/>
            <person name="Davidsen T.M."/>
            <person name="Wayne K.J."/>
            <person name="Tettelin H."/>
            <person name="Glass J.I."/>
            <person name="Rusch D."/>
            <person name="Podicherti R."/>
            <person name="Tsui H.-C.T."/>
            <person name="Winkler M.E."/>
        </authorList>
    </citation>
    <scope>NUCLEOTIDE SEQUENCE</scope>
</reference>
<dbReference type="AlphaFoldDB" id="A0A382AZY4"/>
<feature type="domain" description="Acetyl-CoA dehydrogenase-like C-terminal" evidence="1">
    <location>
        <begin position="7"/>
        <end position="108"/>
    </location>
</feature>
<gene>
    <name evidence="2" type="ORF">METZ01_LOCUS159466</name>
</gene>
<accession>A0A382AZY4</accession>
<evidence type="ECO:0000259" key="1">
    <source>
        <dbReference type="Pfam" id="PF12806"/>
    </source>
</evidence>
<sequence length="111" mass="12262">PGSPLLSSQIDRFKGSVDDLEKTVSLLLKHSTNMKFSGSVAFDVLMMTSTITAAWQMLVSVERAQLAFESNKVSSEFFDDKTTTAQYFIDSILPRYVGHFITISSTDTGVK</sequence>
<organism evidence="2">
    <name type="scientific">marine metagenome</name>
    <dbReference type="NCBI Taxonomy" id="408172"/>
    <lineage>
        <taxon>unclassified sequences</taxon>
        <taxon>metagenomes</taxon>
        <taxon>ecological metagenomes</taxon>
    </lineage>
</organism>
<evidence type="ECO:0000313" key="2">
    <source>
        <dbReference type="EMBL" id="SVB06612.1"/>
    </source>
</evidence>
<dbReference type="InterPro" id="IPR025878">
    <property type="entry name" value="Acyl-CoA_dh-like_C_dom"/>
</dbReference>
<proteinExistence type="predicted"/>
<protein>
    <recommendedName>
        <fullName evidence="1">Acetyl-CoA dehydrogenase-like C-terminal domain-containing protein</fullName>
    </recommendedName>
</protein>
<dbReference type="Pfam" id="PF12806">
    <property type="entry name" value="Acyl-CoA_dh_C"/>
    <property type="match status" value="1"/>
</dbReference>